<name>A0A225VPN7_9STRA</name>
<reference evidence="2" key="1">
    <citation type="submission" date="2017-03" db="EMBL/GenBank/DDBJ databases">
        <title>Phytopthora megakarya and P. palmivora, two closely related causual agents of cacao black pod achieved similar genome size and gene model numbers by different mechanisms.</title>
        <authorList>
            <person name="Ali S."/>
            <person name="Shao J."/>
            <person name="Larry D.J."/>
            <person name="Kronmiller B."/>
            <person name="Shen D."/>
            <person name="Strem M.D."/>
            <person name="Melnick R.L."/>
            <person name="Guiltinan M.J."/>
            <person name="Tyler B.M."/>
            <person name="Meinhardt L.W."/>
            <person name="Bailey B.A."/>
        </authorList>
    </citation>
    <scope>NUCLEOTIDE SEQUENCE [LARGE SCALE GENOMIC DNA]</scope>
    <source>
        <strain evidence="2">zdho120</strain>
    </source>
</reference>
<organism evidence="1 2">
    <name type="scientific">Phytophthora megakarya</name>
    <dbReference type="NCBI Taxonomy" id="4795"/>
    <lineage>
        <taxon>Eukaryota</taxon>
        <taxon>Sar</taxon>
        <taxon>Stramenopiles</taxon>
        <taxon>Oomycota</taxon>
        <taxon>Peronosporomycetes</taxon>
        <taxon>Peronosporales</taxon>
        <taxon>Peronosporaceae</taxon>
        <taxon>Phytophthora</taxon>
    </lineage>
</organism>
<sequence length="66" mass="7597">MGGGCQVETMVKYWNCRGKDCGVWLLPPGGTLIYENTKSIERQRYKRKLAEFEESLRPPCVLAPEY</sequence>
<comment type="caution">
    <text evidence="1">The sequence shown here is derived from an EMBL/GenBank/DDBJ whole genome shotgun (WGS) entry which is preliminary data.</text>
</comment>
<evidence type="ECO:0000313" key="1">
    <source>
        <dbReference type="EMBL" id="OWZ06510.1"/>
    </source>
</evidence>
<keyword evidence="2" id="KW-1185">Reference proteome</keyword>
<dbReference type="AlphaFoldDB" id="A0A225VPN7"/>
<gene>
    <name evidence="1" type="ORF">PHMEG_00021224</name>
</gene>
<evidence type="ECO:0000313" key="2">
    <source>
        <dbReference type="Proteomes" id="UP000198211"/>
    </source>
</evidence>
<proteinExistence type="predicted"/>
<accession>A0A225VPN7</accession>
<dbReference type="Proteomes" id="UP000198211">
    <property type="component" value="Unassembled WGS sequence"/>
</dbReference>
<dbReference type="EMBL" id="NBNE01003929">
    <property type="protein sequence ID" value="OWZ06510.1"/>
    <property type="molecule type" value="Genomic_DNA"/>
</dbReference>
<protein>
    <submittedName>
        <fullName evidence="1">Uncharacterized protein</fullName>
    </submittedName>
</protein>